<feature type="transmembrane region" description="Helical" evidence="10">
    <location>
        <begin position="125"/>
        <end position="142"/>
    </location>
</feature>
<feature type="transmembrane region" description="Helical" evidence="10">
    <location>
        <begin position="272"/>
        <end position="292"/>
    </location>
</feature>
<evidence type="ECO:0000256" key="1">
    <source>
        <dbReference type="ARBA" id="ARBA00004429"/>
    </source>
</evidence>
<feature type="transmembrane region" description="Helical" evidence="10">
    <location>
        <begin position="356"/>
        <end position="375"/>
    </location>
</feature>
<dbReference type="PANTHER" id="PTHR43653:SF1">
    <property type="entry name" value="CYTOCHROME C-TYPE BIOGENESIS PROTEIN CCMF"/>
    <property type="match status" value="1"/>
</dbReference>
<dbReference type="GO" id="GO:0016829">
    <property type="term" value="F:lyase activity"/>
    <property type="evidence" value="ECO:0007669"/>
    <property type="project" value="UniProtKB-KW"/>
</dbReference>
<feature type="transmembrane region" description="Helical" evidence="10">
    <location>
        <begin position="96"/>
        <end position="113"/>
    </location>
</feature>
<dbReference type="EMBL" id="JBHRXV010000004">
    <property type="protein sequence ID" value="MFC3712512.1"/>
    <property type="molecule type" value="Genomic_DNA"/>
</dbReference>
<evidence type="ECO:0000259" key="11">
    <source>
        <dbReference type="Pfam" id="PF01578"/>
    </source>
</evidence>
<keyword evidence="5 10" id="KW-0812">Transmembrane</keyword>
<dbReference type="PRINTS" id="PR01411">
    <property type="entry name" value="CCMFBIOGNSIS"/>
</dbReference>
<proteinExistence type="inferred from homology"/>
<evidence type="ECO:0000256" key="7">
    <source>
        <dbReference type="ARBA" id="ARBA00022989"/>
    </source>
</evidence>
<comment type="subcellular location">
    <subcellularLocation>
        <location evidence="1">Cell inner membrane</location>
        <topology evidence="1">Multi-pass membrane protein</topology>
    </subcellularLocation>
</comment>
<feature type="transmembrane region" description="Helical" evidence="10">
    <location>
        <begin position="47"/>
        <end position="71"/>
    </location>
</feature>
<keyword evidence="3" id="KW-1003">Cell membrane</keyword>
<feature type="domain" description="Cytochrome c-type biogenesis protein CcmF C-terminal" evidence="12">
    <location>
        <begin position="315"/>
        <end position="638"/>
    </location>
</feature>
<feature type="transmembrane region" description="Helical" evidence="10">
    <location>
        <begin position="425"/>
        <end position="443"/>
    </location>
</feature>
<feature type="transmembrane region" description="Helical" evidence="10">
    <location>
        <begin position="207"/>
        <end position="229"/>
    </location>
</feature>
<keyword evidence="8 10" id="KW-0472">Membrane</keyword>
<feature type="transmembrane region" description="Helical" evidence="10">
    <location>
        <begin position="249"/>
        <end position="265"/>
    </location>
</feature>
<dbReference type="RefSeq" id="WP_380859512.1">
    <property type="nucleotide sequence ID" value="NZ_JBHRXV010000004.1"/>
</dbReference>
<dbReference type="Pfam" id="PF16327">
    <property type="entry name" value="CcmF_C"/>
    <property type="match status" value="1"/>
</dbReference>
<dbReference type="InterPro" id="IPR003567">
    <property type="entry name" value="Cyt_c_biogenesis"/>
</dbReference>
<dbReference type="Pfam" id="PF01578">
    <property type="entry name" value="Cytochrom_C_asm"/>
    <property type="match status" value="1"/>
</dbReference>
<feature type="transmembrane region" description="Helical" evidence="10">
    <location>
        <begin position="491"/>
        <end position="516"/>
    </location>
</feature>
<dbReference type="InterPro" id="IPR003568">
    <property type="entry name" value="Cyt_c_biogenesis_CcmF"/>
</dbReference>
<organism evidence="13 14">
    <name type="scientific">Sphingoaurantiacus capsulatus</name>
    <dbReference type="NCBI Taxonomy" id="1771310"/>
    <lineage>
        <taxon>Bacteria</taxon>
        <taxon>Pseudomonadati</taxon>
        <taxon>Pseudomonadota</taxon>
        <taxon>Alphaproteobacteria</taxon>
        <taxon>Sphingomonadales</taxon>
        <taxon>Sphingosinicellaceae</taxon>
        <taxon>Sphingoaurantiacus</taxon>
    </lineage>
</organism>
<keyword evidence="14" id="KW-1185">Reference proteome</keyword>
<keyword evidence="6" id="KW-0201">Cytochrome c-type biogenesis</keyword>
<dbReference type="PRINTS" id="PR01410">
    <property type="entry name" value="CCBIOGENESIS"/>
</dbReference>
<feature type="transmembrane region" description="Helical" evidence="10">
    <location>
        <begin position="175"/>
        <end position="195"/>
    </location>
</feature>
<evidence type="ECO:0000256" key="5">
    <source>
        <dbReference type="ARBA" id="ARBA00022692"/>
    </source>
</evidence>
<evidence type="ECO:0000256" key="4">
    <source>
        <dbReference type="ARBA" id="ARBA00022519"/>
    </source>
</evidence>
<comment type="similarity">
    <text evidence="2">Belongs to the CcmF/CycK/Ccl1/NrfE/CcsA family.</text>
</comment>
<dbReference type="PANTHER" id="PTHR43653">
    <property type="entry name" value="CYTOCHROME C ASSEMBLY PROTEIN-RELATED"/>
    <property type="match status" value="1"/>
</dbReference>
<evidence type="ECO:0000256" key="10">
    <source>
        <dbReference type="SAM" id="Phobius"/>
    </source>
</evidence>
<evidence type="ECO:0000259" key="12">
    <source>
        <dbReference type="Pfam" id="PF16327"/>
    </source>
</evidence>
<evidence type="ECO:0000256" key="3">
    <source>
        <dbReference type="ARBA" id="ARBA00022475"/>
    </source>
</evidence>
<evidence type="ECO:0000256" key="8">
    <source>
        <dbReference type="ARBA" id="ARBA00023136"/>
    </source>
</evidence>
<dbReference type="InterPro" id="IPR002541">
    <property type="entry name" value="Cyt_c_assembly"/>
</dbReference>
<dbReference type="NCBIfam" id="TIGR00353">
    <property type="entry name" value="nrfE"/>
    <property type="match status" value="1"/>
</dbReference>
<keyword evidence="13" id="KW-0456">Lyase</keyword>
<evidence type="ECO:0000256" key="2">
    <source>
        <dbReference type="ARBA" id="ARBA00009186"/>
    </source>
</evidence>
<gene>
    <name evidence="13" type="ORF">ACFOMD_08025</name>
</gene>
<reference evidence="14" key="1">
    <citation type="journal article" date="2019" name="Int. J. Syst. Evol. Microbiol.">
        <title>The Global Catalogue of Microorganisms (GCM) 10K type strain sequencing project: providing services to taxonomists for standard genome sequencing and annotation.</title>
        <authorList>
            <consortium name="The Broad Institute Genomics Platform"/>
            <consortium name="The Broad Institute Genome Sequencing Center for Infectious Disease"/>
            <person name="Wu L."/>
            <person name="Ma J."/>
        </authorList>
    </citation>
    <scope>NUCLEOTIDE SEQUENCE [LARGE SCALE GENOMIC DNA]</scope>
    <source>
        <strain evidence="14">KCTC 42644</strain>
    </source>
</reference>
<dbReference type="Proteomes" id="UP001595615">
    <property type="component" value="Unassembled WGS sequence"/>
</dbReference>
<feature type="transmembrane region" description="Helical" evidence="10">
    <location>
        <begin position="312"/>
        <end position="331"/>
    </location>
</feature>
<protein>
    <submittedName>
        <fullName evidence="13">Heme lyase CcmF/NrfE family subunit</fullName>
    </submittedName>
</protein>
<feature type="transmembrane region" description="Helical" evidence="10">
    <location>
        <begin position="449"/>
        <end position="470"/>
    </location>
</feature>
<dbReference type="NCBIfam" id="NF007691">
    <property type="entry name" value="PRK10369.1"/>
    <property type="match status" value="1"/>
</dbReference>
<comment type="caution">
    <text evidence="13">The sequence shown here is derived from an EMBL/GenBank/DDBJ whole genome shotgun (WGS) entry which is preliminary data.</text>
</comment>
<evidence type="ECO:0000313" key="14">
    <source>
        <dbReference type="Proteomes" id="UP001595615"/>
    </source>
</evidence>
<feature type="domain" description="Cytochrome c assembly protein" evidence="11">
    <location>
        <begin position="89"/>
        <end position="295"/>
    </location>
</feature>
<accession>A0ABV7X8Y9</accession>
<comment type="function">
    <text evidence="9">Required for the biogenesis of c-type cytochromes. Possible subunit of a heme lyase.</text>
</comment>
<feature type="transmembrane region" description="Helical" evidence="10">
    <location>
        <begin position="616"/>
        <end position="636"/>
    </location>
</feature>
<keyword evidence="7 10" id="KW-1133">Transmembrane helix</keyword>
<evidence type="ECO:0000256" key="9">
    <source>
        <dbReference type="ARBA" id="ARBA00037230"/>
    </source>
</evidence>
<evidence type="ECO:0000256" key="6">
    <source>
        <dbReference type="ARBA" id="ARBA00022748"/>
    </source>
</evidence>
<name>A0ABV7X8Y9_9SPHN</name>
<feature type="transmembrane region" description="Helical" evidence="10">
    <location>
        <begin position="387"/>
        <end position="405"/>
    </location>
</feature>
<keyword evidence="4" id="KW-0997">Cell inner membrane</keyword>
<dbReference type="InterPro" id="IPR032523">
    <property type="entry name" value="CcmF_C"/>
</dbReference>
<sequence length="662" mass="70907">MWGEIGHFALILAFVLAIVQSVVPFIGAARADPALMAFGRATAIWQALFVAIAFGCLIELFVGLEFSYAIVAQHTHSTQPLIYRFAGTWGNHEGSLLLWVLILAVFGGAVAWFGDNLRETLQARVLAVQGLIGVAFMALLLFTSNPFERLVPAALDGSELNPLLQDPGLALHPPLLYLGYVGFSVAFAFAVAALIEGRVDAAWARWVRPWVLAAWVSLTAGIALGSFWAYYELGWGGWWFWDPVENASLMPWLLGTALLHSALVLERRGALISWTILLGILTFSLSLVGTFLVRSGILTSVHAFAVDAERGVFILAMIIGFTGAALALFAWRAPTMKSGAMFGAVSREGGLTANNLFLMAATATVFLGTFYPVVVDAVNGDKISVGPPFYAITFVPIVIPLLLLVTPGPMLQWKKDRLPALWQRLRWPAIAALALFAITVAFSGLADTLAAFGLGLGLWLVLGALLLLVRRARLGAAAGDSSLRLLRTTPLAVYGMVMAHAGLGLMTAGMSAMTAWETSKVVTMTPGATETLGDIQVTLSDVRMTQGPNYQAEQALFLVRRGSHIFELSSERRAYPVSGQQTTEAGIHAEIRGNTYVAIGEASADGLVVRIYNHPLVGWIWAGAILMSLGGCVSLGDRRLRVGAPSRAARTVTPPPVMAPAE</sequence>
<evidence type="ECO:0000313" key="13">
    <source>
        <dbReference type="EMBL" id="MFC3712512.1"/>
    </source>
</evidence>
<feature type="transmembrane region" description="Helical" evidence="10">
    <location>
        <begin position="6"/>
        <end position="26"/>
    </location>
</feature>